<evidence type="ECO:0000313" key="2">
    <source>
        <dbReference type="Proteomes" id="UP000820669"/>
    </source>
</evidence>
<protein>
    <recommendedName>
        <fullName evidence="3">Nitroreductase</fullName>
    </recommendedName>
</protein>
<dbReference type="RefSeq" id="WP_169382789.1">
    <property type="nucleotide sequence ID" value="NZ_JAAXLA010000034.1"/>
</dbReference>
<accession>A0ABX1SCL7</accession>
<dbReference type="Proteomes" id="UP000820669">
    <property type="component" value="Unassembled WGS sequence"/>
</dbReference>
<evidence type="ECO:0000313" key="1">
    <source>
        <dbReference type="EMBL" id="NMH99305.1"/>
    </source>
</evidence>
<gene>
    <name evidence="1" type="ORF">HF526_18600</name>
</gene>
<dbReference type="EMBL" id="JAAXLA010000034">
    <property type="protein sequence ID" value="NMH99305.1"/>
    <property type="molecule type" value="Genomic_DNA"/>
</dbReference>
<sequence>MTAERAGPHGRVAAIGPSTPAEAACRGSAAILAAAVPAHRAGLPWRLRWVDRGFELRANRRSLPDDDPGARELRLVSGAALLEIRLGVSVQGRRPVTTLVPDPSQPGLLAVLRIGERGRPTPEELALHEAAADGFAPRPAVPPVRAAALLRRAAETEGAWLRTVPTTRSRSTGETPPAGGPVPLTVVLGGYDDRPVAQLQAGQAMRRVELTASVLGLDTAVLPVAVDDPDVRRTLTGLVGPGLHPQVVLRVGARETTPA</sequence>
<comment type="caution">
    <text evidence="1">The sequence shown here is derived from an EMBL/GenBank/DDBJ whole genome shotgun (WGS) entry which is preliminary data.</text>
</comment>
<dbReference type="InterPro" id="IPR000415">
    <property type="entry name" value="Nitroreductase-like"/>
</dbReference>
<name>A0ABX1SCL7_9PSEU</name>
<reference evidence="1 2" key="1">
    <citation type="submission" date="2020-04" db="EMBL/GenBank/DDBJ databases">
        <authorList>
            <person name="Klaysubun C."/>
            <person name="Duangmal K."/>
            <person name="Lipun K."/>
        </authorList>
    </citation>
    <scope>NUCLEOTIDE SEQUENCE [LARGE SCALE GENOMIC DNA]</scope>
    <source>
        <strain evidence="1 2">K10HN5</strain>
    </source>
</reference>
<keyword evidence="2" id="KW-1185">Reference proteome</keyword>
<evidence type="ECO:0008006" key="3">
    <source>
        <dbReference type="Google" id="ProtNLM"/>
    </source>
</evidence>
<dbReference type="Gene3D" id="3.40.109.10">
    <property type="entry name" value="NADH Oxidase"/>
    <property type="match status" value="1"/>
</dbReference>
<proteinExistence type="predicted"/>
<organism evidence="1 2">
    <name type="scientific">Pseudonocardia acidicola</name>
    <dbReference type="NCBI Taxonomy" id="2724939"/>
    <lineage>
        <taxon>Bacteria</taxon>
        <taxon>Bacillati</taxon>
        <taxon>Actinomycetota</taxon>
        <taxon>Actinomycetes</taxon>
        <taxon>Pseudonocardiales</taxon>
        <taxon>Pseudonocardiaceae</taxon>
        <taxon>Pseudonocardia</taxon>
    </lineage>
</organism>